<evidence type="ECO:0000256" key="1">
    <source>
        <dbReference type="SAM" id="MobiDB-lite"/>
    </source>
</evidence>
<name>A0A6H1ZR87_9ZZZZ</name>
<protein>
    <submittedName>
        <fullName evidence="2">Uncharacterized protein</fullName>
    </submittedName>
</protein>
<dbReference type="AlphaFoldDB" id="A0A6H1ZR87"/>
<gene>
    <name evidence="3" type="ORF">MM415B01761_0010</name>
    <name evidence="2" type="ORF">TM448A01544_0010</name>
    <name evidence="4" type="ORF">TM448B02239_0005</name>
</gene>
<dbReference type="EMBL" id="MT144892">
    <property type="protein sequence ID" value="QJI01015.1"/>
    <property type="molecule type" value="Genomic_DNA"/>
</dbReference>
<evidence type="ECO:0000313" key="3">
    <source>
        <dbReference type="EMBL" id="QJA56966.1"/>
    </source>
</evidence>
<accession>A0A6H1ZR87</accession>
<evidence type="ECO:0000313" key="4">
    <source>
        <dbReference type="EMBL" id="QJI01015.1"/>
    </source>
</evidence>
<dbReference type="EMBL" id="MT141247">
    <property type="protein sequence ID" value="QJA56966.1"/>
    <property type="molecule type" value="Genomic_DNA"/>
</dbReference>
<dbReference type="EMBL" id="MT144166">
    <property type="protein sequence ID" value="QJA49972.1"/>
    <property type="molecule type" value="Genomic_DNA"/>
</dbReference>
<feature type="region of interest" description="Disordered" evidence="1">
    <location>
        <begin position="59"/>
        <end position="89"/>
    </location>
</feature>
<proteinExistence type="predicted"/>
<organism evidence="2">
    <name type="scientific">viral metagenome</name>
    <dbReference type="NCBI Taxonomy" id="1070528"/>
    <lineage>
        <taxon>unclassified sequences</taxon>
        <taxon>metagenomes</taxon>
        <taxon>organismal metagenomes</taxon>
    </lineage>
</organism>
<sequence length="89" mass="10627">MARIYLPYVIIKKSPPRWHSGIRRRRPNEPEDMPDIIVPFGTEEREIREIIEESVAKEKERIAKSKPIAPEKRAREEEEDEIRRQRGHG</sequence>
<reference evidence="2" key="1">
    <citation type="submission" date="2020-03" db="EMBL/GenBank/DDBJ databases">
        <title>The deep terrestrial virosphere.</title>
        <authorList>
            <person name="Holmfeldt K."/>
            <person name="Nilsson E."/>
            <person name="Simone D."/>
            <person name="Lopez-Fernandez M."/>
            <person name="Wu X."/>
            <person name="de Brujin I."/>
            <person name="Lundin D."/>
            <person name="Andersson A."/>
            <person name="Bertilsson S."/>
            <person name="Dopson M."/>
        </authorList>
    </citation>
    <scope>NUCLEOTIDE SEQUENCE</scope>
    <source>
        <strain evidence="3">MM415B01761</strain>
        <strain evidence="2">TM448A01544</strain>
        <strain evidence="4">TM448B02239</strain>
    </source>
</reference>
<evidence type="ECO:0000313" key="2">
    <source>
        <dbReference type="EMBL" id="QJA49972.1"/>
    </source>
</evidence>